<dbReference type="InterPro" id="IPR052174">
    <property type="entry name" value="Flavoredoxin"/>
</dbReference>
<evidence type="ECO:0000259" key="4">
    <source>
        <dbReference type="Pfam" id="PF01613"/>
    </source>
</evidence>
<dbReference type="InterPro" id="IPR012349">
    <property type="entry name" value="Split_barrel_FMN-bd"/>
</dbReference>
<organism evidence="5 6">
    <name type="scientific">Olsenella absiana</name>
    <dbReference type="NCBI Taxonomy" id="3115222"/>
    <lineage>
        <taxon>Bacteria</taxon>
        <taxon>Bacillati</taxon>
        <taxon>Actinomycetota</taxon>
        <taxon>Coriobacteriia</taxon>
        <taxon>Coriobacteriales</taxon>
        <taxon>Atopobiaceae</taxon>
        <taxon>Olsenella</taxon>
    </lineage>
</organism>
<dbReference type="SUPFAM" id="SSF50475">
    <property type="entry name" value="FMN-binding split barrel"/>
    <property type="match status" value="1"/>
</dbReference>
<dbReference type="InterPro" id="IPR002563">
    <property type="entry name" value="Flavin_Rdtase-like_dom"/>
</dbReference>
<proteinExistence type="inferred from homology"/>
<evidence type="ECO:0000256" key="1">
    <source>
        <dbReference type="ARBA" id="ARBA00001917"/>
    </source>
</evidence>
<name>A0ABU7RC09_9ACTN</name>
<reference evidence="5 6" key="1">
    <citation type="submission" date="2024-01" db="EMBL/GenBank/DDBJ databases">
        <title>Description of Olsenella sp. nov., isolated from pig feces.</title>
        <authorList>
            <person name="Chang Y.-H."/>
        </authorList>
    </citation>
    <scope>NUCLEOTIDE SEQUENCE [LARGE SCALE GENOMIC DNA]</scope>
    <source>
        <strain evidence="5 6">YH-ols2223</strain>
    </source>
</reference>
<keyword evidence="2" id="KW-0285">Flavoprotein</keyword>
<accession>A0ABU7RC09</accession>
<dbReference type="PANTHER" id="PTHR43567">
    <property type="entry name" value="FLAVOREDOXIN-RELATED-RELATED"/>
    <property type="match status" value="1"/>
</dbReference>
<evidence type="ECO:0000256" key="2">
    <source>
        <dbReference type="ARBA" id="ARBA00022630"/>
    </source>
</evidence>
<keyword evidence="6" id="KW-1185">Reference proteome</keyword>
<dbReference type="Gene3D" id="2.30.110.10">
    <property type="entry name" value="Electron Transport, Fmn-binding Protein, Chain A"/>
    <property type="match status" value="1"/>
</dbReference>
<dbReference type="Pfam" id="PF01613">
    <property type="entry name" value="Flavin_Reduct"/>
    <property type="match status" value="1"/>
</dbReference>
<gene>
    <name evidence="5" type="ORF">VXJ25_08870</name>
</gene>
<evidence type="ECO:0000313" key="5">
    <source>
        <dbReference type="EMBL" id="MEE6148090.1"/>
    </source>
</evidence>
<evidence type="ECO:0000256" key="3">
    <source>
        <dbReference type="ARBA" id="ARBA00038054"/>
    </source>
</evidence>
<comment type="similarity">
    <text evidence="3">Belongs to the flavoredoxin family.</text>
</comment>
<comment type="caution">
    <text evidence="5">The sequence shown here is derived from an EMBL/GenBank/DDBJ whole genome shotgun (WGS) entry which is preliminary data.</text>
</comment>
<protein>
    <submittedName>
        <fullName evidence="5">Flavin reductase</fullName>
    </submittedName>
</protein>
<dbReference type="Proteomes" id="UP001332931">
    <property type="component" value="Unassembled WGS sequence"/>
</dbReference>
<dbReference type="PANTHER" id="PTHR43567:SF1">
    <property type="entry name" value="FLAVOREDOXIN"/>
    <property type="match status" value="1"/>
</dbReference>
<evidence type="ECO:0000313" key="6">
    <source>
        <dbReference type="Proteomes" id="UP001332931"/>
    </source>
</evidence>
<comment type="cofactor">
    <cofactor evidence="1">
        <name>FMN</name>
        <dbReference type="ChEBI" id="CHEBI:58210"/>
    </cofactor>
</comment>
<dbReference type="RefSeq" id="WP_330958856.1">
    <property type="nucleotide sequence ID" value="NZ_JAZGJQ010000012.1"/>
</dbReference>
<dbReference type="EMBL" id="JAZGJQ010000012">
    <property type="protein sequence ID" value="MEE6148090.1"/>
    <property type="molecule type" value="Genomic_DNA"/>
</dbReference>
<sequence length="187" mass="20260">MAFRNLGSEGELFPQSVFIIASYGEDGTPNAMNAAWAGECSRHEICFNIGDHKTTANIVRRGAFTVSPADAAHVVEADYFGIATGKKVDKAAASGMTFTKSEFVDAPVIEEFPLTMEREVTAIEGDEHGARIVGRVVNTRVDEAVLDEKGRVDFGKMRPIVYDSTRRVYRVVGDEVGGAWDAGKALL</sequence>
<feature type="domain" description="Flavin reductase like" evidence="4">
    <location>
        <begin position="13"/>
        <end position="160"/>
    </location>
</feature>